<dbReference type="SUPFAM" id="SSF101576">
    <property type="entry name" value="Supernatant protein factor (SPF), C-terminal domain"/>
    <property type="match status" value="1"/>
</dbReference>
<keyword evidence="2" id="KW-1185">Reference proteome</keyword>
<dbReference type="SUPFAM" id="SSF117070">
    <property type="entry name" value="LEA14-like"/>
    <property type="match status" value="1"/>
</dbReference>
<dbReference type="KEGG" id="nox:C5F49_03210"/>
<dbReference type="AlphaFoldDB" id="A0A7D5M127"/>
<dbReference type="Gene3D" id="2.60.40.1820">
    <property type="match status" value="1"/>
</dbReference>
<sequence>MSINLKDVEFQSIDWETLTWSNLLNVGLDTLSGDWFNAAFGLIQGINLNFIFNVNNNGFLPVYIPDLYYDILINDIRIGRGNSNIDTTIYPGETKEIISFQNIQKNSFSPAINSIVSTQGIMEIKVRGTAYFKIFGMNIPIPFESSKQISIYDEVRNKINSEIQKNQPQNDGWVSTTAKNPLENVLNSITTELFGAEDLELSLSGQTIVDSTYKVTPKSYSHIYFTLECTANIKGGFIANALLGNDIVVFILNEENFKKFKEGQNASTHYKSNKVESGAFDVTLVPGEYYIIISNEHSMFSTKTVQLQAASTCS</sequence>
<evidence type="ECO:0000313" key="1">
    <source>
        <dbReference type="EMBL" id="QLH04434.1"/>
    </source>
</evidence>
<gene>
    <name evidence="1" type="ORF">C5F49_03210</name>
</gene>
<dbReference type="Proteomes" id="UP000509441">
    <property type="component" value="Chromosome"/>
</dbReference>
<dbReference type="InterPro" id="IPR036598">
    <property type="entry name" value="GOLD_dom_sf"/>
</dbReference>
<proteinExistence type="predicted"/>
<accession>A0A7D5M127</accession>
<organism evidence="1 2">
    <name type="scientific">Nitrosopumilus oxyclinae</name>
    <dbReference type="NCBI Taxonomy" id="1959104"/>
    <lineage>
        <taxon>Archaea</taxon>
        <taxon>Nitrososphaerota</taxon>
        <taxon>Nitrososphaeria</taxon>
        <taxon>Nitrosopumilales</taxon>
        <taxon>Nitrosopumilaceae</taxon>
        <taxon>Nitrosopumilus</taxon>
    </lineage>
</organism>
<protein>
    <submittedName>
        <fullName evidence="1">Uncharacterized protein</fullName>
    </submittedName>
</protein>
<evidence type="ECO:0000313" key="2">
    <source>
        <dbReference type="Proteomes" id="UP000509441"/>
    </source>
</evidence>
<dbReference type="EMBL" id="CP026994">
    <property type="protein sequence ID" value="QLH04434.1"/>
    <property type="molecule type" value="Genomic_DNA"/>
</dbReference>
<reference evidence="1 2" key="1">
    <citation type="submission" date="2018-02" db="EMBL/GenBank/DDBJ databases">
        <title>Complete genome of Nitrosopumilus oxyclinae HCE1.</title>
        <authorList>
            <person name="Qin W."/>
            <person name="Zheng Y."/>
            <person name="Stahl D.A."/>
        </authorList>
    </citation>
    <scope>NUCLEOTIDE SEQUENCE [LARGE SCALE GENOMIC DNA]</scope>
    <source>
        <strain evidence="1 2">HCE1</strain>
    </source>
</reference>
<name>A0A7D5M127_9ARCH</name>